<dbReference type="AlphaFoldDB" id="X0SF76"/>
<dbReference type="SUPFAM" id="SSF53850">
    <property type="entry name" value="Periplasmic binding protein-like II"/>
    <property type="match status" value="1"/>
</dbReference>
<dbReference type="Gene3D" id="3.40.190.10">
    <property type="entry name" value="Periplasmic binding protein-like II"/>
    <property type="match status" value="1"/>
</dbReference>
<dbReference type="PANTHER" id="PTHR30290:SF62">
    <property type="entry name" value="OLIGOPEPTIDE ABC TRANSPORTER, PERIPLASMIC OLIGOPEPTIDE-BINDING PROTEIN"/>
    <property type="match status" value="1"/>
</dbReference>
<reference evidence="2" key="1">
    <citation type="journal article" date="2014" name="Front. Microbiol.">
        <title>High frequency of phylogenetically diverse reductive dehalogenase-homologous genes in deep subseafloor sedimentary metagenomes.</title>
        <authorList>
            <person name="Kawai M."/>
            <person name="Futagami T."/>
            <person name="Toyoda A."/>
            <person name="Takaki Y."/>
            <person name="Nishi S."/>
            <person name="Hori S."/>
            <person name="Arai W."/>
            <person name="Tsubouchi T."/>
            <person name="Morono Y."/>
            <person name="Uchiyama I."/>
            <person name="Ito T."/>
            <person name="Fujiyama A."/>
            <person name="Inagaki F."/>
            <person name="Takami H."/>
        </authorList>
    </citation>
    <scope>NUCLEOTIDE SEQUENCE</scope>
    <source>
        <strain evidence="2">Expedition CK06-06</strain>
    </source>
</reference>
<gene>
    <name evidence="2" type="ORF">S01H1_13904</name>
</gene>
<evidence type="ECO:0000259" key="1">
    <source>
        <dbReference type="Pfam" id="PF00496"/>
    </source>
</evidence>
<organism evidence="2">
    <name type="scientific">marine sediment metagenome</name>
    <dbReference type="NCBI Taxonomy" id="412755"/>
    <lineage>
        <taxon>unclassified sequences</taxon>
        <taxon>metagenomes</taxon>
        <taxon>ecological metagenomes</taxon>
    </lineage>
</organism>
<dbReference type="PANTHER" id="PTHR30290">
    <property type="entry name" value="PERIPLASMIC BINDING COMPONENT OF ABC TRANSPORTER"/>
    <property type="match status" value="1"/>
</dbReference>
<dbReference type="Pfam" id="PF00496">
    <property type="entry name" value="SBP_bac_5"/>
    <property type="match status" value="1"/>
</dbReference>
<proteinExistence type="predicted"/>
<feature type="non-terminal residue" evidence="2">
    <location>
        <position position="1"/>
    </location>
</feature>
<accession>X0SF76</accession>
<protein>
    <recommendedName>
        <fullName evidence="1">Solute-binding protein family 5 domain-containing protein</fullName>
    </recommendedName>
</protein>
<comment type="caution">
    <text evidence="2">The sequence shown here is derived from an EMBL/GenBank/DDBJ whole genome shotgun (WGS) entry which is preliminary data.</text>
</comment>
<evidence type="ECO:0000313" key="2">
    <source>
        <dbReference type="EMBL" id="GAF79698.1"/>
    </source>
</evidence>
<sequence length="381" mass="43506">FLPKIGPDQSTSVLLFERNPYYWKVDPEGNQLPYLDYQEYTIFNDSDAIALAAANGQIDEQWRHIGEPKYRPLMVDNQEKGDYRLIPTFKTYANAVAIKLNLNHKDLVKREIFQNKKFRIGLSHAINRQAVSDTVFAGVAEPANICPLPDSGHYRESMAKQYLEYDVDLANKYLDEAGYAKRDSRGIRLGPDGKPIRIAFECIDTESLLDVGELVAADWKKVGIDAVFSELERSHHTQQILANEHDIVLWSGDGGTRGDLYLNPRIYLPTSVFESEHATRWAMWNENPNAPEAQEPPESVKRQFKLYDQFNGAATEAEQIRLMDEILDITEEDFHVIGICWPPATITLVKNNFRNVPETMILGWSYPTDAPVGVEQYFFDN</sequence>
<dbReference type="InterPro" id="IPR000914">
    <property type="entry name" value="SBP_5_dom"/>
</dbReference>
<feature type="domain" description="Solute-binding protein family 5" evidence="1">
    <location>
        <begin position="13"/>
        <end position="255"/>
    </location>
</feature>
<dbReference type="InterPro" id="IPR039424">
    <property type="entry name" value="SBP_5"/>
</dbReference>
<dbReference type="Gene3D" id="3.10.105.10">
    <property type="entry name" value="Dipeptide-binding Protein, Domain 3"/>
    <property type="match status" value="1"/>
</dbReference>
<dbReference type="GO" id="GO:1904680">
    <property type="term" value="F:peptide transmembrane transporter activity"/>
    <property type="evidence" value="ECO:0007669"/>
    <property type="project" value="TreeGrafter"/>
</dbReference>
<dbReference type="EMBL" id="BARS01007197">
    <property type="protein sequence ID" value="GAF79698.1"/>
    <property type="molecule type" value="Genomic_DNA"/>
</dbReference>
<dbReference type="GO" id="GO:0015833">
    <property type="term" value="P:peptide transport"/>
    <property type="evidence" value="ECO:0007669"/>
    <property type="project" value="TreeGrafter"/>
</dbReference>
<name>X0SF76_9ZZZZ</name>